<dbReference type="AlphaFoldDB" id="A0A9W6WZG5"/>
<dbReference type="Proteomes" id="UP001165083">
    <property type="component" value="Unassembled WGS sequence"/>
</dbReference>
<name>A0A9W6WZG5_9STRA</name>
<sequence>MTINRNKHKQVSGEAWKGLMRTIRWMDTFTVLLNGIEDIDRYLKDVQYPFPSSDEEATESVEEKKLNQHRRKNLDANLKILNEVILKSAHDIKRQSSEEYDHDDNLQKLHDDSEAAFQAYGEAQKRYKEAKNTVKGSNSKSARSVLKAATSAMKSDKGSLFSESTIRTLAFKQYIDQAEYNKLSIDDKKLFKEILAITHLQYNFHDRLEDPLESLRAEYDKLKGELELGNDNPSIIKQLKSFSVDMYSNRLISDSEFKDIIVRLI</sequence>
<dbReference type="EMBL" id="BSXW01000451">
    <property type="protein sequence ID" value="GMF22822.1"/>
    <property type="molecule type" value="Genomic_DNA"/>
</dbReference>
<keyword evidence="1" id="KW-0175">Coiled coil</keyword>
<organism evidence="2 3">
    <name type="scientific">Phytophthora lilii</name>
    <dbReference type="NCBI Taxonomy" id="2077276"/>
    <lineage>
        <taxon>Eukaryota</taxon>
        <taxon>Sar</taxon>
        <taxon>Stramenopiles</taxon>
        <taxon>Oomycota</taxon>
        <taxon>Peronosporomycetes</taxon>
        <taxon>Peronosporales</taxon>
        <taxon>Peronosporaceae</taxon>
        <taxon>Phytophthora</taxon>
    </lineage>
</organism>
<evidence type="ECO:0000313" key="2">
    <source>
        <dbReference type="EMBL" id="GMF22822.1"/>
    </source>
</evidence>
<protein>
    <submittedName>
        <fullName evidence="2">Unnamed protein product</fullName>
    </submittedName>
</protein>
<accession>A0A9W6WZG5</accession>
<proteinExistence type="predicted"/>
<reference evidence="2" key="1">
    <citation type="submission" date="2023-04" db="EMBL/GenBank/DDBJ databases">
        <title>Phytophthora lilii NBRC 32176.</title>
        <authorList>
            <person name="Ichikawa N."/>
            <person name="Sato H."/>
            <person name="Tonouchi N."/>
        </authorList>
    </citation>
    <scope>NUCLEOTIDE SEQUENCE</scope>
    <source>
        <strain evidence="2">NBRC 32176</strain>
    </source>
</reference>
<keyword evidence="3" id="KW-1185">Reference proteome</keyword>
<feature type="coiled-coil region" evidence="1">
    <location>
        <begin position="205"/>
        <end position="232"/>
    </location>
</feature>
<evidence type="ECO:0000313" key="3">
    <source>
        <dbReference type="Proteomes" id="UP001165083"/>
    </source>
</evidence>
<comment type="caution">
    <text evidence="2">The sequence shown here is derived from an EMBL/GenBank/DDBJ whole genome shotgun (WGS) entry which is preliminary data.</text>
</comment>
<gene>
    <name evidence="2" type="ORF">Plil01_000915600</name>
</gene>
<evidence type="ECO:0000256" key="1">
    <source>
        <dbReference type="SAM" id="Coils"/>
    </source>
</evidence>